<feature type="transmembrane region" description="Helical" evidence="2">
    <location>
        <begin position="47"/>
        <end position="65"/>
    </location>
</feature>
<organism evidence="4 5">
    <name type="scientific">Leucobacter komagatae</name>
    <dbReference type="NCBI Taxonomy" id="55969"/>
    <lineage>
        <taxon>Bacteria</taxon>
        <taxon>Bacillati</taxon>
        <taxon>Actinomycetota</taxon>
        <taxon>Actinomycetes</taxon>
        <taxon>Micrococcales</taxon>
        <taxon>Microbacteriaceae</taxon>
        <taxon>Leucobacter</taxon>
    </lineage>
</organism>
<evidence type="ECO:0000313" key="5">
    <source>
        <dbReference type="Proteomes" id="UP000032120"/>
    </source>
</evidence>
<evidence type="ECO:0000259" key="3">
    <source>
        <dbReference type="Pfam" id="PF01757"/>
    </source>
</evidence>
<feature type="transmembrane region" description="Helical" evidence="2">
    <location>
        <begin position="77"/>
        <end position="98"/>
    </location>
</feature>
<feature type="transmembrane region" description="Helical" evidence="2">
    <location>
        <begin position="262"/>
        <end position="288"/>
    </location>
</feature>
<dbReference type="AlphaFoldDB" id="A0A0D0IS22"/>
<dbReference type="OrthoDB" id="9796461at2"/>
<comment type="caution">
    <text evidence="4">The sequence shown here is derived from an EMBL/GenBank/DDBJ whole genome shotgun (WGS) entry which is preliminary data.</text>
</comment>
<dbReference type="InterPro" id="IPR002656">
    <property type="entry name" value="Acyl_transf_3_dom"/>
</dbReference>
<protein>
    <recommendedName>
        <fullName evidence="3">Acyltransferase 3 domain-containing protein</fullName>
    </recommendedName>
</protein>
<evidence type="ECO:0000313" key="4">
    <source>
        <dbReference type="EMBL" id="KIP53782.1"/>
    </source>
</evidence>
<evidence type="ECO:0000256" key="1">
    <source>
        <dbReference type="SAM" id="MobiDB-lite"/>
    </source>
</evidence>
<dbReference type="RefSeq" id="WP_042542529.1">
    <property type="nucleotide sequence ID" value="NZ_JXSQ01000001.1"/>
</dbReference>
<dbReference type="Pfam" id="PF01757">
    <property type="entry name" value="Acyl_transf_3"/>
    <property type="match status" value="1"/>
</dbReference>
<accession>A0A0D0IS22</accession>
<dbReference type="GO" id="GO:0009103">
    <property type="term" value="P:lipopolysaccharide biosynthetic process"/>
    <property type="evidence" value="ECO:0007669"/>
    <property type="project" value="TreeGrafter"/>
</dbReference>
<dbReference type="PANTHER" id="PTHR23028:SF53">
    <property type="entry name" value="ACYL_TRANSF_3 DOMAIN-CONTAINING PROTEIN"/>
    <property type="match status" value="1"/>
</dbReference>
<keyword evidence="2" id="KW-0472">Membrane</keyword>
<dbReference type="Proteomes" id="UP000032120">
    <property type="component" value="Unassembled WGS sequence"/>
</dbReference>
<keyword evidence="2" id="KW-1133">Transmembrane helix</keyword>
<keyword evidence="5" id="KW-1185">Reference proteome</keyword>
<feature type="transmembrane region" description="Helical" evidence="2">
    <location>
        <begin position="118"/>
        <end position="137"/>
    </location>
</feature>
<dbReference type="InterPro" id="IPR050879">
    <property type="entry name" value="Acyltransferase_3"/>
</dbReference>
<proteinExistence type="predicted"/>
<keyword evidence="2" id="KW-0812">Transmembrane</keyword>
<dbReference type="GO" id="GO:0016747">
    <property type="term" value="F:acyltransferase activity, transferring groups other than amino-acyl groups"/>
    <property type="evidence" value="ECO:0007669"/>
    <property type="project" value="InterPro"/>
</dbReference>
<feature type="domain" description="Acyltransferase 3" evidence="3">
    <location>
        <begin position="48"/>
        <end position="349"/>
    </location>
</feature>
<dbReference type="EMBL" id="JXSQ01000001">
    <property type="protein sequence ID" value="KIP53782.1"/>
    <property type="molecule type" value="Genomic_DNA"/>
</dbReference>
<dbReference type="PANTHER" id="PTHR23028">
    <property type="entry name" value="ACETYLTRANSFERASE"/>
    <property type="match status" value="1"/>
</dbReference>
<feature type="transmembrane region" description="Helical" evidence="2">
    <location>
        <begin position="332"/>
        <end position="353"/>
    </location>
</feature>
<evidence type="ECO:0000256" key="2">
    <source>
        <dbReference type="SAM" id="Phobius"/>
    </source>
</evidence>
<reference evidence="4 5" key="1">
    <citation type="submission" date="2015-01" db="EMBL/GenBank/DDBJ databases">
        <title>Draft genome sequence of Leucobacter komagatae strain VKM ST2845.</title>
        <authorList>
            <person name="Karlyshev A.V."/>
            <person name="Kudryashova E.B."/>
        </authorList>
    </citation>
    <scope>NUCLEOTIDE SEQUENCE [LARGE SCALE GENOMIC DNA]</scope>
    <source>
        <strain evidence="4 5">VKM ST2845</strain>
    </source>
</reference>
<feature type="region of interest" description="Disordered" evidence="1">
    <location>
        <begin position="1"/>
        <end position="42"/>
    </location>
</feature>
<sequence length="375" mass="39344">MAAAGGHSRPGPARATSGQQPAPAHEPGPSNQPAHPRPHTTGRGSNLFDLIRIAAAGMVIVGHAWPLSGIKGPPTLAGITAHHLGVYIFFAMSGYLLARSWAREPRPAPFLIRRALRIFPALALVVVVTLGLIGPLMTAERPAAYWGSGQTWSYLLNLTLLAEYDLPGVFTDNPTTAVNGSLWSLGPEFGCYLALVALGILGVWANRVLRGVLALATATAIIAIPLAGPLRITMIAVVFFIIGSLLAEIPRSVRLPLWPAALGAVILPFLGGEVGLVAAWGFVPYAVIAAGSRSSRIAAPLSRLGDPSYGMYLWAFPLQQIVIALAGPLPVWASIAIVLPAAVLLGYVSWHFVERRAIALGNALSARIPVRLGGG</sequence>
<name>A0A0D0IS22_9MICO</name>
<dbReference type="GO" id="GO:0016020">
    <property type="term" value="C:membrane"/>
    <property type="evidence" value="ECO:0007669"/>
    <property type="project" value="TreeGrafter"/>
</dbReference>
<feature type="transmembrane region" description="Helical" evidence="2">
    <location>
        <begin position="212"/>
        <end position="242"/>
    </location>
</feature>
<gene>
    <name evidence="4" type="ORF">SD72_00875</name>
</gene>
<feature type="transmembrane region" description="Helical" evidence="2">
    <location>
        <begin position="182"/>
        <end position="205"/>
    </location>
</feature>